<dbReference type="Gene3D" id="3.40.309.10">
    <property type="entry name" value="Aldehyde Dehydrogenase, Chain A, domain 2"/>
    <property type="match status" value="1"/>
</dbReference>
<dbReference type="Proteomes" id="UP000283644">
    <property type="component" value="Unassembled WGS sequence"/>
</dbReference>
<dbReference type="AlphaFoldDB" id="A0A417Y7E3"/>
<protein>
    <submittedName>
        <fullName evidence="6">Aldehyde dehydrogenase family protein</fullName>
    </submittedName>
</protein>
<dbReference type="InterPro" id="IPR016162">
    <property type="entry name" value="Ald_DH_N"/>
</dbReference>
<dbReference type="InterPro" id="IPR015590">
    <property type="entry name" value="Aldehyde_DH_dom"/>
</dbReference>
<keyword evidence="7" id="KW-1185">Reference proteome</keyword>
<dbReference type="PROSITE" id="PS00687">
    <property type="entry name" value="ALDEHYDE_DEHYDR_GLU"/>
    <property type="match status" value="1"/>
</dbReference>
<dbReference type="Pfam" id="PF00171">
    <property type="entry name" value="Aldedh"/>
    <property type="match status" value="1"/>
</dbReference>
<evidence type="ECO:0000313" key="7">
    <source>
        <dbReference type="Proteomes" id="UP000283644"/>
    </source>
</evidence>
<dbReference type="InterPro" id="IPR029510">
    <property type="entry name" value="Ald_DH_CS_GLU"/>
</dbReference>
<dbReference type="Gene3D" id="3.40.605.10">
    <property type="entry name" value="Aldehyde Dehydrogenase, Chain A, domain 1"/>
    <property type="match status" value="1"/>
</dbReference>
<dbReference type="GO" id="GO:0016620">
    <property type="term" value="F:oxidoreductase activity, acting on the aldehyde or oxo group of donors, NAD or NADP as acceptor"/>
    <property type="evidence" value="ECO:0007669"/>
    <property type="project" value="InterPro"/>
</dbReference>
<reference evidence="6 7" key="1">
    <citation type="submission" date="2018-09" db="EMBL/GenBank/DDBJ databases">
        <title>Genome sequencing of Nocardioides immobilis CCTCC AB 2017083 for comparison to Nocardioides silvaticus.</title>
        <authorList>
            <person name="Li C."/>
            <person name="Wang G."/>
        </authorList>
    </citation>
    <scope>NUCLEOTIDE SEQUENCE [LARGE SCALE GENOMIC DNA]</scope>
    <source>
        <strain evidence="6 7">CCTCC AB 2017083</strain>
    </source>
</reference>
<comment type="similarity">
    <text evidence="1 4">Belongs to the aldehyde dehydrogenase family.</text>
</comment>
<evidence type="ECO:0000259" key="5">
    <source>
        <dbReference type="Pfam" id="PF00171"/>
    </source>
</evidence>
<dbReference type="PANTHER" id="PTHR11699">
    <property type="entry name" value="ALDEHYDE DEHYDROGENASE-RELATED"/>
    <property type="match status" value="1"/>
</dbReference>
<dbReference type="InterPro" id="IPR016161">
    <property type="entry name" value="Ald_DH/histidinol_DH"/>
</dbReference>
<dbReference type="FunFam" id="3.40.309.10:FF:000012">
    <property type="entry name" value="Betaine aldehyde dehydrogenase"/>
    <property type="match status" value="1"/>
</dbReference>
<dbReference type="InterPro" id="IPR016163">
    <property type="entry name" value="Ald_DH_C"/>
</dbReference>
<accession>A0A417Y7E3</accession>
<name>A0A417Y7E3_9ACTN</name>
<proteinExistence type="inferred from homology"/>
<evidence type="ECO:0000313" key="6">
    <source>
        <dbReference type="EMBL" id="RHW28477.1"/>
    </source>
</evidence>
<keyword evidence="2 4" id="KW-0560">Oxidoreductase</keyword>
<dbReference type="SUPFAM" id="SSF53720">
    <property type="entry name" value="ALDH-like"/>
    <property type="match status" value="1"/>
</dbReference>
<evidence type="ECO:0000256" key="2">
    <source>
        <dbReference type="ARBA" id="ARBA00023002"/>
    </source>
</evidence>
<feature type="domain" description="Aldehyde dehydrogenase" evidence="5">
    <location>
        <begin position="33"/>
        <end position="492"/>
    </location>
</feature>
<dbReference type="FunFam" id="3.40.605.10:FF:000007">
    <property type="entry name" value="NAD/NADP-dependent betaine aldehyde dehydrogenase"/>
    <property type="match status" value="1"/>
</dbReference>
<comment type="caution">
    <text evidence="6">The sequence shown here is derived from an EMBL/GenBank/DDBJ whole genome shotgun (WGS) entry which is preliminary data.</text>
</comment>
<evidence type="ECO:0000256" key="3">
    <source>
        <dbReference type="PROSITE-ProRule" id="PRU10007"/>
    </source>
</evidence>
<evidence type="ECO:0000256" key="4">
    <source>
        <dbReference type="RuleBase" id="RU003345"/>
    </source>
</evidence>
<dbReference type="EMBL" id="QXGH01000010">
    <property type="protein sequence ID" value="RHW28477.1"/>
    <property type="molecule type" value="Genomic_DNA"/>
</dbReference>
<sequence length="496" mass="52626">METTSIGAAQAKNPKVREWLESLTPGLLIGGKWVPAQSGKTFESINPATEQVLTHVAEADAADVDEAVRAARAAFEGPWSRTSPHERGAYLRRLAGLMEAHADELAELETLDNGMTIGTAQAFVSQSIESLIYFAGAAAHVSGHTQPSAPTFFNYTVREPIGVCAGITPWNGPLQMAIWKMAPAIAAGNTVILKPAEQTPLSALRLGELVMEAGIPDGVVNVLTGFGPGAGSAIASHPGIDKVAFTGSTEVGKQILQASTGNLKRVSLELGGKSPNIVFPDADVEKALPASMAAFSVLSGQVCVAGTRLFVQQDFKDEFVDQLATFTSGIKVGDPFDPETTMGPLSSKEQFDRVQGYFSVGKDEGATARVGGGTIGGTGYYVQPTIFDGVTPDMRIAREEIFGPVVSVIPFSDEYDAVLQGNDTNYGLGAAVWTSDVSRALTVARQLKAGMVWINNYLTTDPTMPFGGYKESGIGREQGPNWYHQYTEEKAVFISL</sequence>
<organism evidence="6 7">
    <name type="scientific">Nocardioides immobilis</name>
    <dbReference type="NCBI Taxonomy" id="2049295"/>
    <lineage>
        <taxon>Bacteria</taxon>
        <taxon>Bacillati</taxon>
        <taxon>Actinomycetota</taxon>
        <taxon>Actinomycetes</taxon>
        <taxon>Propionibacteriales</taxon>
        <taxon>Nocardioidaceae</taxon>
        <taxon>Nocardioides</taxon>
    </lineage>
</organism>
<gene>
    <name evidence="6" type="ORF">D0Z08_05435</name>
</gene>
<evidence type="ECO:0000256" key="1">
    <source>
        <dbReference type="ARBA" id="ARBA00009986"/>
    </source>
</evidence>
<feature type="active site" evidence="3">
    <location>
        <position position="269"/>
    </location>
</feature>
<dbReference type="OrthoDB" id="6882680at2"/>